<keyword evidence="1" id="KW-0732">Signal</keyword>
<organism evidence="2 3">
    <name type="scientific">Suillus placidus</name>
    <dbReference type="NCBI Taxonomy" id="48579"/>
    <lineage>
        <taxon>Eukaryota</taxon>
        <taxon>Fungi</taxon>
        <taxon>Dikarya</taxon>
        <taxon>Basidiomycota</taxon>
        <taxon>Agaricomycotina</taxon>
        <taxon>Agaricomycetes</taxon>
        <taxon>Agaricomycetidae</taxon>
        <taxon>Boletales</taxon>
        <taxon>Suillineae</taxon>
        <taxon>Suillaceae</taxon>
        <taxon>Suillus</taxon>
    </lineage>
</organism>
<dbReference type="EMBL" id="JABBWD010000014">
    <property type="protein sequence ID" value="KAG1778728.1"/>
    <property type="molecule type" value="Genomic_DNA"/>
</dbReference>
<comment type="caution">
    <text evidence="2">The sequence shown here is derived from an EMBL/GenBank/DDBJ whole genome shotgun (WGS) entry which is preliminary data.</text>
</comment>
<keyword evidence="3" id="KW-1185">Reference proteome</keyword>
<gene>
    <name evidence="2" type="ORF">EV702DRAFT_134787</name>
</gene>
<feature type="signal peptide" evidence="1">
    <location>
        <begin position="1"/>
        <end position="20"/>
    </location>
</feature>
<proteinExistence type="predicted"/>
<dbReference type="OrthoDB" id="10314103at2759"/>
<name>A0A9P7D4F1_9AGAM</name>
<accession>A0A9P7D4F1</accession>
<dbReference type="Proteomes" id="UP000714275">
    <property type="component" value="Unassembled WGS sequence"/>
</dbReference>
<evidence type="ECO:0000313" key="2">
    <source>
        <dbReference type="EMBL" id="KAG1778728.1"/>
    </source>
</evidence>
<reference evidence="2" key="1">
    <citation type="journal article" date="2020" name="New Phytol.">
        <title>Comparative genomics reveals dynamic genome evolution in host specialist ectomycorrhizal fungi.</title>
        <authorList>
            <person name="Lofgren L.A."/>
            <person name="Nguyen N.H."/>
            <person name="Vilgalys R."/>
            <person name="Ruytinx J."/>
            <person name="Liao H.L."/>
            <person name="Branco S."/>
            <person name="Kuo A."/>
            <person name="LaButti K."/>
            <person name="Lipzen A."/>
            <person name="Andreopoulos W."/>
            <person name="Pangilinan J."/>
            <person name="Riley R."/>
            <person name="Hundley H."/>
            <person name="Na H."/>
            <person name="Barry K."/>
            <person name="Grigoriev I.V."/>
            <person name="Stajich J.E."/>
            <person name="Kennedy P.G."/>
        </authorList>
    </citation>
    <scope>NUCLEOTIDE SEQUENCE</scope>
    <source>
        <strain evidence="2">DOB743</strain>
    </source>
</reference>
<sequence>MRFTALVALAIVMLNVHGLAVPAPSPTRVSSSDNPSPIRTKRVDVDLNYTSDRSDGRLANRTPATTVKRDTAVQVIGTAVNELSWYKGLLYRTLKRDTTFDSIQPVGAAVNDLALHPTATAILERDTTIQLIRTSTGGVYDPRT</sequence>
<feature type="chain" id="PRO_5040211613" evidence="1">
    <location>
        <begin position="21"/>
        <end position="144"/>
    </location>
</feature>
<protein>
    <submittedName>
        <fullName evidence="2">Uncharacterized protein</fullName>
    </submittedName>
</protein>
<dbReference type="AlphaFoldDB" id="A0A9P7D4F1"/>
<evidence type="ECO:0000256" key="1">
    <source>
        <dbReference type="SAM" id="SignalP"/>
    </source>
</evidence>
<evidence type="ECO:0000313" key="3">
    <source>
        <dbReference type="Proteomes" id="UP000714275"/>
    </source>
</evidence>